<dbReference type="AlphaFoldDB" id="A0A931I5U1"/>
<feature type="transmembrane region" description="Helical" evidence="1">
    <location>
        <begin position="12"/>
        <end position="35"/>
    </location>
</feature>
<keyword evidence="3" id="KW-1185">Reference proteome</keyword>
<feature type="transmembrane region" description="Helical" evidence="1">
    <location>
        <begin position="168"/>
        <end position="189"/>
    </location>
</feature>
<comment type="caution">
    <text evidence="2">The sequence shown here is derived from an EMBL/GenBank/DDBJ whole genome shotgun (WGS) entry which is preliminary data.</text>
</comment>
<name>A0A931I5U1_9HYPH</name>
<feature type="transmembrane region" description="Helical" evidence="1">
    <location>
        <begin position="47"/>
        <end position="69"/>
    </location>
</feature>
<feature type="transmembrane region" description="Helical" evidence="1">
    <location>
        <begin position="217"/>
        <end position="234"/>
    </location>
</feature>
<evidence type="ECO:0000256" key="1">
    <source>
        <dbReference type="SAM" id="Phobius"/>
    </source>
</evidence>
<dbReference type="RefSeq" id="WP_197312882.1">
    <property type="nucleotide sequence ID" value="NZ_JADZLT010000056.1"/>
</dbReference>
<keyword evidence="1" id="KW-0472">Membrane</keyword>
<evidence type="ECO:0000313" key="2">
    <source>
        <dbReference type="EMBL" id="MBH0239808.1"/>
    </source>
</evidence>
<proteinExistence type="predicted"/>
<sequence length="241" mass="25465">MPVPPASAGRWFLRGARGVVSVPTAILLAAMVGFAGLARESGISMELAAVMTALIWALPSQVVLVGAIAAGASMGATILAITLCSVRLLPMVVALLPTLRGENTPRWQLYGLSTFVAVTAWVVAMAELPKLPREARVPWFAGFALALVVLNTLMTIIAYALIGGLPDMLAAALFFLTPLYFTCSLWGAARANLERFAFVAGFALLPAMHALDPTLDLVFAGIIGGTATWGFDRLRRRRGGL</sequence>
<protein>
    <submittedName>
        <fullName evidence="2">AzlC family ABC transporter permease</fullName>
    </submittedName>
</protein>
<dbReference type="Pfam" id="PF03591">
    <property type="entry name" value="AzlC"/>
    <property type="match status" value="1"/>
</dbReference>
<feature type="transmembrane region" description="Helical" evidence="1">
    <location>
        <begin position="76"/>
        <end position="97"/>
    </location>
</feature>
<feature type="transmembrane region" description="Helical" evidence="1">
    <location>
        <begin position="109"/>
        <end position="128"/>
    </location>
</feature>
<dbReference type="Proteomes" id="UP000631694">
    <property type="component" value="Unassembled WGS sequence"/>
</dbReference>
<reference evidence="2" key="1">
    <citation type="submission" date="2020-12" db="EMBL/GenBank/DDBJ databases">
        <title>Methylobrevis albus sp. nov., isolated from fresh water lack sediment.</title>
        <authorList>
            <person name="Zou Q."/>
        </authorList>
    </citation>
    <scope>NUCLEOTIDE SEQUENCE</scope>
    <source>
        <strain evidence="2">L22</strain>
    </source>
</reference>
<keyword evidence="1" id="KW-0812">Transmembrane</keyword>
<dbReference type="InterPro" id="IPR011606">
    <property type="entry name" value="Brnchd-chn_aa_trnsp_permease"/>
</dbReference>
<feature type="transmembrane region" description="Helical" evidence="1">
    <location>
        <begin position="140"/>
        <end position="162"/>
    </location>
</feature>
<keyword evidence="1" id="KW-1133">Transmembrane helix</keyword>
<accession>A0A931I5U1</accession>
<organism evidence="2 3">
    <name type="scientific">Methylobrevis albus</name>
    <dbReference type="NCBI Taxonomy" id="2793297"/>
    <lineage>
        <taxon>Bacteria</taxon>
        <taxon>Pseudomonadati</taxon>
        <taxon>Pseudomonadota</taxon>
        <taxon>Alphaproteobacteria</taxon>
        <taxon>Hyphomicrobiales</taxon>
        <taxon>Pleomorphomonadaceae</taxon>
        <taxon>Methylobrevis</taxon>
    </lineage>
</organism>
<dbReference type="EMBL" id="JADZLT010000056">
    <property type="protein sequence ID" value="MBH0239808.1"/>
    <property type="molecule type" value="Genomic_DNA"/>
</dbReference>
<gene>
    <name evidence="2" type="ORF">I5731_18455</name>
</gene>
<evidence type="ECO:0000313" key="3">
    <source>
        <dbReference type="Proteomes" id="UP000631694"/>
    </source>
</evidence>